<evidence type="ECO:0000313" key="1">
    <source>
        <dbReference type="EMBL" id="CAL1538756.1"/>
    </source>
</evidence>
<dbReference type="GO" id="GO:1990414">
    <property type="term" value="P:replication-born double-strand break repair via sister chromatid exchange"/>
    <property type="evidence" value="ECO:0007669"/>
    <property type="project" value="TreeGrafter"/>
</dbReference>
<dbReference type="AlphaFoldDB" id="A0AAV2HYB1"/>
<dbReference type="GO" id="GO:0043240">
    <property type="term" value="C:Fanconi anaemia nuclear complex"/>
    <property type="evidence" value="ECO:0007669"/>
    <property type="project" value="InterPro"/>
</dbReference>
<evidence type="ECO:0000313" key="2">
    <source>
        <dbReference type="Proteomes" id="UP001497497"/>
    </source>
</evidence>
<dbReference type="GO" id="GO:0036297">
    <property type="term" value="P:interstrand cross-link repair"/>
    <property type="evidence" value="ECO:0007669"/>
    <property type="project" value="InterPro"/>
</dbReference>
<organism evidence="1 2">
    <name type="scientific">Lymnaea stagnalis</name>
    <name type="common">Great pond snail</name>
    <name type="synonym">Helix stagnalis</name>
    <dbReference type="NCBI Taxonomy" id="6523"/>
    <lineage>
        <taxon>Eukaryota</taxon>
        <taxon>Metazoa</taxon>
        <taxon>Spiralia</taxon>
        <taxon>Lophotrochozoa</taxon>
        <taxon>Mollusca</taxon>
        <taxon>Gastropoda</taxon>
        <taxon>Heterobranchia</taxon>
        <taxon>Euthyneura</taxon>
        <taxon>Panpulmonata</taxon>
        <taxon>Hygrophila</taxon>
        <taxon>Lymnaeoidea</taxon>
        <taxon>Lymnaeidae</taxon>
        <taxon>Lymnaea</taxon>
    </lineage>
</organism>
<dbReference type="PANTHER" id="PTHR28450:SF1">
    <property type="entry name" value="FANCONI ANEMIA GROUP B PROTEIN"/>
    <property type="match status" value="1"/>
</dbReference>
<comment type="caution">
    <text evidence="1">The sequence shown here is derived from an EMBL/GenBank/DDBJ whole genome shotgun (WGS) entry which is preliminary data.</text>
</comment>
<proteinExistence type="predicted"/>
<dbReference type="InterPro" id="IPR033333">
    <property type="entry name" value="FANCB"/>
</dbReference>
<dbReference type="EMBL" id="CAXITT010000311">
    <property type="protein sequence ID" value="CAL1538756.1"/>
    <property type="molecule type" value="Genomic_DNA"/>
</dbReference>
<dbReference type="GO" id="GO:2000042">
    <property type="term" value="P:negative regulation of double-strand break repair via homologous recombination"/>
    <property type="evidence" value="ECO:0007669"/>
    <property type="project" value="TreeGrafter"/>
</dbReference>
<evidence type="ECO:0008006" key="3">
    <source>
        <dbReference type="Google" id="ProtNLM"/>
    </source>
</evidence>
<accession>A0AAV2HYB1</accession>
<keyword evidence="2" id="KW-1185">Reference proteome</keyword>
<sequence length="681" mass="76601">MTLHIFHQDFTTFLTTTVEFKLMAVMTTLNSCKEIKILNIFNDDDYNTSQALISYNELGIKKCVCLQLLSYDKPEQLLISKNYTITTIPSETFFATDYIQILKGVQVLSYCIEINHASKVQPLSSITCILTDTGYILKFVDSVLTACISITANCEAVNWTEGVGEYSNIKMINLTSLSGDDKTAVQINSICYLISWTKEKVEKYWSSVLTINSCDFQHCGLDLLVVVFSPSHCEPTADDVLVFPSLKELDVVVVEGDKDFENDPENEIAITGRQLMKKEHLEQPQCAVTALLSRKMTCESALRTSESMLRSKVAFVKEVWHQISRFNLHQQGCRITSQPTLVPIIKGSVLPSSGDSMERKPYTSPLEVPVQYLSFEKLWTRSVHSQLVVGLCVTNVYTKPLSGIHIKLIPSSCCTAHCVESLSKTIKSGNTTSVSPCSLNDKCFLETTQQKKVHLCPGQSEQLTCSVEISQTIIKGHLKLFCFISCLENFHPNCQFSGSVNSHQNCHLAGPVHIFCREVVVNLEDFILGKMAISCSSEKKISNEDLQALDCIQIGTCLQVTSLFSSARQFVKCLEKHQAFLCLQKVGQYIFTGNHQLKFCRVQVLEQTSNHMVDIVTYTKSDYETLNMIQLLHSILPDDFTITMKSSNKEFQNLRETVLKEVETRLQSLRQSLQNECHSNI</sequence>
<dbReference type="Proteomes" id="UP001497497">
    <property type="component" value="Unassembled WGS sequence"/>
</dbReference>
<reference evidence="1 2" key="1">
    <citation type="submission" date="2024-04" db="EMBL/GenBank/DDBJ databases">
        <authorList>
            <consortium name="Genoscope - CEA"/>
            <person name="William W."/>
        </authorList>
    </citation>
    <scope>NUCLEOTIDE SEQUENCE [LARGE SCALE GENOMIC DNA]</scope>
</reference>
<dbReference type="PANTHER" id="PTHR28450">
    <property type="entry name" value="FANCONI ANEMIA GROUP B PROTEIN"/>
    <property type="match status" value="1"/>
</dbReference>
<name>A0AAV2HYB1_LYMST</name>
<protein>
    <recommendedName>
        <fullName evidence="3">Fanconi anemia group B protein</fullName>
    </recommendedName>
</protein>
<gene>
    <name evidence="1" type="ORF">GSLYS_00012577001</name>
</gene>
<dbReference type="GO" id="GO:1905168">
    <property type="term" value="P:positive regulation of double-strand break repair via homologous recombination"/>
    <property type="evidence" value="ECO:0007669"/>
    <property type="project" value="TreeGrafter"/>
</dbReference>